<keyword evidence="2" id="KW-1185">Reference proteome</keyword>
<protein>
    <submittedName>
        <fullName evidence="1">Ubiquinone biosynthesis protein COQ4 mitochondrial</fullName>
    </submittedName>
</protein>
<keyword evidence="1" id="KW-0830">Ubiquinone</keyword>
<name>A0ACB8QSU4_9AGAM</name>
<organism evidence="1 2">
    <name type="scientific">Vararia minispora EC-137</name>
    <dbReference type="NCBI Taxonomy" id="1314806"/>
    <lineage>
        <taxon>Eukaryota</taxon>
        <taxon>Fungi</taxon>
        <taxon>Dikarya</taxon>
        <taxon>Basidiomycota</taxon>
        <taxon>Agaricomycotina</taxon>
        <taxon>Agaricomycetes</taxon>
        <taxon>Russulales</taxon>
        <taxon>Lachnocladiaceae</taxon>
        <taxon>Vararia</taxon>
    </lineage>
</organism>
<reference evidence="1" key="1">
    <citation type="submission" date="2021-02" db="EMBL/GenBank/DDBJ databases">
        <authorList>
            <consortium name="DOE Joint Genome Institute"/>
            <person name="Ahrendt S."/>
            <person name="Looney B.P."/>
            <person name="Miyauchi S."/>
            <person name="Morin E."/>
            <person name="Drula E."/>
            <person name="Courty P.E."/>
            <person name="Chicoki N."/>
            <person name="Fauchery L."/>
            <person name="Kohler A."/>
            <person name="Kuo A."/>
            <person name="Labutti K."/>
            <person name="Pangilinan J."/>
            <person name="Lipzen A."/>
            <person name="Riley R."/>
            <person name="Andreopoulos W."/>
            <person name="He G."/>
            <person name="Johnson J."/>
            <person name="Barry K.W."/>
            <person name="Grigoriev I.V."/>
            <person name="Nagy L."/>
            <person name="Hibbett D."/>
            <person name="Henrissat B."/>
            <person name="Matheny P.B."/>
            <person name="Labbe J."/>
            <person name="Martin F."/>
        </authorList>
    </citation>
    <scope>NUCLEOTIDE SEQUENCE</scope>
    <source>
        <strain evidence="1">EC-137</strain>
    </source>
</reference>
<dbReference type="Proteomes" id="UP000814128">
    <property type="component" value="Unassembled WGS sequence"/>
</dbReference>
<gene>
    <name evidence="1" type="ORF">K488DRAFT_44822</name>
</gene>
<evidence type="ECO:0000313" key="2">
    <source>
        <dbReference type="Proteomes" id="UP000814128"/>
    </source>
</evidence>
<sequence>MRLGSRRQAQTSSPVFKRVRHVATRPPPAYPGHVPLTLPEKAFMAVGSGLMAFFRPQRGDMVAVFGEMTAGPALPQLLDRMLECEEGRRILKERPRINSSTVDLAALSRLPEGTFGRTYVNWLERCGVTPDTREPVRYVDDPELAYVMQRYRECHDFYHAINGMPVSVEYEIAVKLFEFANLGLPMTALAGLTTIRLPPKKRARLSEYIPWALRCGSSARSLITVYWEERWNQNVEDLKCDLGVWDPPPPIWRKPLGEATGGTATAVEV</sequence>
<reference evidence="1" key="2">
    <citation type="journal article" date="2022" name="New Phytol.">
        <title>Evolutionary transition to the ectomycorrhizal habit in the genomes of a hyperdiverse lineage of mushroom-forming fungi.</title>
        <authorList>
            <person name="Looney B."/>
            <person name="Miyauchi S."/>
            <person name="Morin E."/>
            <person name="Drula E."/>
            <person name="Courty P.E."/>
            <person name="Kohler A."/>
            <person name="Kuo A."/>
            <person name="LaButti K."/>
            <person name="Pangilinan J."/>
            <person name="Lipzen A."/>
            <person name="Riley R."/>
            <person name="Andreopoulos W."/>
            <person name="He G."/>
            <person name="Johnson J."/>
            <person name="Nolan M."/>
            <person name="Tritt A."/>
            <person name="Barry K.W."/>
            <person name="Grigoriev I.V."/>
            <person name="Nagy L.G."/>
            <person name="Hibbett D."/>
            <person name="Henrissat B."/>
            <person name="Matheny P.B."/>
            <person name="Labbe J."/>
            <person name="Martin F.M."/>
        </authorList>
    </citation>
    <scope>NUCLEOTIDE SEQUENCE</scope>
    <source>
        <strain evidence="1">EC-137</strain>
    </source>
</reference>
<comment type="caution">
    <text evidence="1">The sequence shown here is derived from an EMBL/GenBank/DDBJ whole genome shotgun (WGS) entry which is preliminary data.</text>
</comment>
<evidence type="ECO:0000313" key="1">
    <source>
        <dbReference type="EMBL" id="KAI0034772.1"/>
    </source>
</evidence>
<proteinExistence type="predicted"/>
<dbReference type="EMBL" id="MU273495">
    <property type="protein sequence ID" value="KAI0034772.1"/>
    <property type="molecule type" value="Genomic_DNA"/>
</dbReference>
<accession>A0ACB8QSU4</accession>